<comment type="function">
    <text evidence="1">This protein catalyzes the committed step to the synthesis of the acidic phospholipids.</text>
</comment>
<evidence type="ECO:0000313" key="7">
    <source>
        <dbReference type="EMBL" id="QAA32114.1"/>
    </source>
</evidence>
<sequence length="196" mass="22746">MAMLKWLPNILTSLRIVLTVVWIYLIRLVEVNEAHKTLINAAVILFIIICLTDLIDGKVARKTKASSRFGSYFDVTADLIFISSSNIVLSLYGLVPRWFILVIIFKFSEFLITSKLIKKYDDLKSSFFVFDHLGRVAAVNFFLIPGAFMLGYEGLDLRYGYILLYITLMLVIISAFSRIWRCHKVWNKMRTREKFV</sequence>
<evidence type="ECO:0000256" key="1">
    <source>
        <dbReference type="ARBA" id="ARBA00003973"/>
    </source>
</evidence>
<evidence type="ECO:0000256" key="2">
    <source>
        <dbReference type="ARBA" id="ARBA00010441"/>
    </source>
</evidence>
<comment type="similarity">
    <text evidence="2 5">Belongs to the CDP-alcohol phosphatidyltransferase class-I family.</text>
</comment>
<keyword evidence="6" id="KW-1133">Transmembrane helix</keyword>
<reference evidence="7 8" key="1">
    <citation type="submission" date="2018-01" db="EMBL/GenBank/DDBJ databases">
        <title>Genome Sequencing and Assembly of Anaerobacter polyendosporus strain CT4.</title>
        <authorList>
            <person name="Tachaapaikoon C."/>
            <person name="Sutheeworapong S."/>
            <person name="Jenjaroenpun P."/>
            <person name="Wongsurawat T."/>
            <person name="Nookeaw I."/>
            <person name="Cheawchanlertfa P."/>
            <person name="Kosugi A."/>
            <person name="Cheevadhanarak S."/>
            <person name="Ratanakhanokchai K."/>
        </authorList>
    </citation>
    <scope>NUCLEOTIDE SEQUENCE [LARGE SCALE GENOMIC DNA]</scope>
    <source>
        <strain evidence="7 8">CT4</strain>
    </source>
</reference>
<dbReference type="AlphaFoldDB" id="A0A410DSN3"/>
<keyword evidence="6" id="KW-0812">Transmembrane</keyword>
<dbReference type="KEGG" id="cmah:C1I91_10865"/>
<gene>
    <name evidence="7" type="ORF">C1I91_10865</name>
</gene>
<feature type="transmembrane region" description="Helical" evidence="6">
    <location>
        <begin position="38"/>
        <end position="57"/>
    </location>
</feature>
<dbReference type="RefSeq" id="WP_128212905.1">
    <property type="nucleotide sequence ID" value="NZ_CP025746.1"/>
</dbReference>
<dbReference type="OrthoDB" id="9796672at2"/>
<dbReference type="InterPro" id="IPR004570">
    <property type="entry name" value="Phosphatidylglycerol_P_synth"/>
</dbReference>
<keyword evidence="8" id="KW-1185">Reference proteome</keyword>
<name>A0A410DSN3_9CLOT</name>
<dbReference type="GO" id="GO:0008444">
    <property type="term" value="F:CDP-diacylglycerol-glycerol-3-phosphate 3-phosphatidyltransferase activity"/>
    <property type="evidence" value="ECO:0007669"/>
    <property type="project" value="InterPro"/>
</dbReference>
<dbReference type="InterPro" id="IPR048254">
    <property type="entry name" value="CDP_ALCOHOL_P_TRANSF_CS"/>
</dbReference>
<proteinExistence type="inferred from homology"/>
<accession>A0A410DSN3</accession>
<dbReference type="GO" id="GO:0006655">
    <property type="term" value="P:phosphatidylglycerol biosynthetic process"/>
    <property type="evidence" value="ECO:0007669"/>
    <property type="project" value="UniProtKB-UniPathway"/>
</dbReference>
<evidence type="ECO:0000256" key="6">
    <source>
        <dbReference type="SAM" id="Phobius"/>
    </source>
</evidence>
<keyword evidence="3 5" id="KW-0808">Transferase</keyword>
<feature type="transmembrane region" description="Helical" evidence="6">
    <location>
        <begin position="133"/>
        <end position="152"/>
    </location>
</feature>
<protein>
    <recommendedName>
        <fullName evidence="4">Phosphatidylglycerophosphate synthase</fullName>
    </recommendedName>
</protein>
<evidence type="ECO:0000313" key="8">
    <source>
        <dbReference type="Proteomes" id="UP000286268"/>
    </source>
</evidence>
<feature type="transmembrane region" description="Helical" evidence="6">
    <location>
        <begin position="158"/>
        <end position="180"/>
    </location>
</feature>
<feature type="transmembrane region" description="Helical" evidence="6">
    <location>
        <begin position="7"/>
        <end position="26"/>
    </location>
</feature>
<dbReference type="Gene3D" id="1.20.120.1760">
    <property type="match status" value="1"/>
</dbReference>
<dbReference type="UniPathway" id="UPA00084">
    <property type="reaction ID" value="UER00503"/>
</dbReference>
<evidence type="ECO:0000256" key="3">
    <source>
        <dbReference type="ARBA" id="ARBA00022679"/>
    </source>
</evidence>
<organism evidence="7 8">
    <name type="scientific">Clostridium manihotivorum</name>
    <dbReference type="NCBI Taxonomy" id="2320868"/>
    <lineage>
        <taxon>Bacteria</taxon>
        <taxon>Bacillati</taxon>
        <taxon>Bacillota</taxon>
        <taxon>Clostridia</taxon>
        <taxon>Eubacteriales</taxon>
        <taxon>Clostridiaceae</taxon>
        <taxon>Clostridium</taxon>
    </lineage>
</organism>
<dbReference type="EMBL" id="CP025746">
    <property type="protein sequence ID" value="QAA32114.1"/>
    <property type="molecule type" value="Genomic_DNA"/>
</dbReference>
<dbReference type="PROSITE" id="PS00379">
    <property type="entry name" value="CDP_ALCOHOL_P_TRANSF"/>
    <property type="match status" value="1"/>
</dbReference>
<dbReference type="Pfam" id="PF01066">
    <property type="entry name" value="CDP-OH_P_transf"/>
    <property type="match status" value="1"/>
</dbReference>
<dbReference type="GO" id="GO:0016020">
    <property type="term" value="C:membrane"/>
    <property type="evidence" value="ECO:0007669"/>
    <property type="project" value="InterPro"/>
</dbReference>
<dbReference type="PIRSF" id="PIRSF000847">
    <property type="entry name" value="Phos_ph_gly_syn"/>
    <property type="match status" value="1"/>
</dbReference>
<dbReference type="InterPro" id="IPR043130">
    <property type="entry name" value="CDP-OH_PTrfase_TM_dom"/>
</dbReference>
<dbReference type="Proteomes" id="UP000286268">
    <property type="component" value="Chromosome"/>
</dbReference>
<keyword evidence="6" id="KW-0472">Membrane</keyword>
<dbReference type="InterPro" id="IPR000462">
    <property type="entry name" value="CDP-OH_P_trans"/>
</dbReference>
<evidence type="ECO:0000256" key="5">
    <source>
        <dbReference type="RuleBase" id="RU003750"/>
    </source>
</evidence>
<evidence type="ECO:0000256" key="4">
    <source>
        <dbReference type="ARBA" id="ARBA00033018"/>
    </source>
</evidence>